<keyword evidence="1" id="KW-0732">Signal</keyword>
<evidence type="ECO:0000313" key="3">
    <source>
        <dbReference type="Proteomes" id="UP001298424"/>
    </source>
</evidence>
<evidence type="ECO:0000256" key="1">
    <source>
        <dbReference type="SAM" id="SignalP"/>
    </source>
</evidence>
<name>A0ABS9NQ66_9NEIS</name>
<organism evidence="2 3">
    <name type="scientific">Kingella pumchi</name>
    <dbReference type="NCBI Taxonomy" id="2779506"/>
    <lineage>
        <taxon>Bacteria</taxon>
        <taxon>Pseudomonadati</taxon>
        <taxon>Pseudomonadota</taxon>
        <taxon>Betaproteobacteria</taxon>
        <taxon>Neisseriales</taxon>
        <taxon>Neisseriaceae</taxon>
        <taxon>Kingella</taxon>
    </lineage>
</organism>
<evidence type="ECO:0000313" key="2">
    <source>
        <dbReference type="EMBL" id="MCG6504917.1"/>
    </source>
</evidence>
<dbReference type="EMBL" id="JAKOOW010000037">
    <property type="protein sequence ID" value="MCG6504917.1"/>
    <property type="molecule type" value="Genomic_DNA"/>
</dbReference>
<proteinExistence type="predicted"/>
<feature type="chain" id="PRO_5045090923" evidence="1">
    <location>
        <begin position="25"/>
        <end position="162"/>
    </location>
</feature>
<accession>A0ABS9NQ66</accession>
<reference evidence="2 3" key="1">
    <citation type="submission" date="2022-02" db="EMBL/GenBank/DDBJ databases">
        <title>Genome sequence data of Kingella unionensis sp. nov. strain CICC 24913 (CCUG 75125).</title>
        <authorList>
            <person name="Xiao M."/>
        </authorList>
    </citation>
    <scope>NUCLEOTIDE SEQUENCE [LARGE SCALE GENOMIC DNA]</scope>
    <source>
        <strain evidence="2 3">CICC 24913</strain>
    </source>
</reference>
<sequence length="162" mass="17852">MKTANRMKTILLAASLLLAGAVYAEGNPHRASYGTWQGKGVDKFVIGKHGFEEFAKVKASCRNKQQGYVHEASWISGKQLAKDIRDSINADDGLSTPQENKQYAQSLQKSLKLIQPQKKYLRIVVALSCADGATSFVQLSPNEGLHSLSAPDEYFTPVRRVK</sequence>
<dbReference type="Proteomes" id="UP001298424">
    <property type="component" value="Unassembled WGS sequence"/>
</dbReference>
<keyword evidence="3" id="KW-1185">Reference proteome</keyword>
<gene>
    <name evidence="2" type="ORF">MB824_10465</name>
</gene>
<dbReference type="RefSeq" id="WP_238748474.1">
    <property type="nucleotide sequence ID" value="NZ_JAKOOW010000037.1"/>
</dbReference>
<protein>
    <submittedName>
        <fullName evidence="2">Transcriptional regulator</fullName>
    </submittedName>
</protein>
<comment type="caution">
    <text evidence="2">The sequence shown here is derived from an EMBL/GenBank/DDBJ whole genome shotgun (WGS) entry which is preliminary data.</text>
</comment>
<feature type="signal peptide" evidence="1">
    <location>
        <begin position="1"/>
        <end position="24"/>
    </location>
</feature>